<dbReference type="OrthoDB" id="4661107at2759"/>
<sequence>MPNGPAAASISTIESILKPAEATGGQPGKAKCIECDGYDDDWSMEMQPSFLLHSETAKDEADIG</sequence>
<name>A0A194WB70_CYTMA</name>
<protein>
    <submittedName>
        <fullName evidence="1">Uncharacterized protein</fullName>
    </submittedName>
</protein>
<organism evidence="1 2">
    <name type="scientific">Cytospora mali</name>
    <name type="common">Apple Valsa canker fungus</name>
    <name type="synonym">Valsa mali</name>
    <dbReference type="NCBI Taxonomy" id="578113"/>
    <lineage>
        <taxon>Eukaryota</taxon>
        <taxon>Fungi</taxon>
        <taxon>Dikarya</taxon>
        <taxon>Ascomycota</taxon>
        <taxon>Pezizomycotina</taxon>
        <taxon>Sordariomycetes</taxon>
        <taxon>Sordariomycetidae</taxon>
        <taxon>Diaporthales</taxon>
        <taxon>Cytosporaceae</taxon>
        <taxon>Cytospora</taxon>
    </lineage>
</organism>
<dbReference type="EMBL" id="CM003107">
    <property type="protein sequence ID" value="KUI73318.1"/>
    <property type="molecule type" value="Genomic_DNA"/>
</dbReference>
<evidence type="ECO:0000313" key="2">
    <source>
        <dbReference type="Proteomes" id="UP000078559"/>
    </source>
</evidence>
<dbReference type="Proteomes" id="UP000078559">
    <property type="component" value="Chromosome 10"/>
</dbReference>
<keyword evidence="2" id="KW-1185">Reference proteome</keyword>
<gene>
    <name evidence="1" type="ORF">VM1G_11913</name>
</gene>
<evidence type="ECO:0000313" key="1">
    <source>
        <dbReference type="EMBL" id="KUI73318.1"/>
    </source>
</evidence>
<reference evidence="1" key="1">
    <citation type="submission" date="2014-12" db="EMBL/GenBank/DDBJ databases">
        <title>Genome Sequence of Valsa Canker Pathogens Uncovers a Specific Adaption of Colonization on Woody Bark.</title>
        <authorList>
            <person name="Yin Z."/>
            <person name="Liu H."/>
            <person name="Gao X."/>
            <person name="Li Z."/>
            <person name="Song N."/>
            <person name="Ke X."/>
            <person name="Dai Q."/>
            <person name="Wu Y."/>
            <person name="Sun Y."/>
            <person name="Xu J.-R."/>
            <person name="Kang Z.K."/>
            <person name="Wang L."/>
            <person name="Huang L."/>
        </authorList>
    </citation>
    <scope>NUCLEOTIDE SEQUENCE [LARGE SCALE GENOMIC DNA]</scope>
    <source>
        <strain evidence="1">03-8</strain>
    </source>
</reference>
<accession>A0A194WB70</accession>
<proteinExistence type="predicted"/>
<dbReference type="AlphaFoldDB" id="A0A194WB70"/>